<dbReference type="PANTHER" id="PTHR12203">
    <property type="entry name" value="KDEL LYS-ASP-GLU-LEU CONTAINING - RELATED"/>
    <property type="match status" value="1"/>
</dbReference>
<dbReference type="Pfam" id="PF05686">
    <property type="entry name" value="Glyco_transf_90"/>
    <property type="match status" value="1"/>
</dbReference>
<dbReference type="InterPro" id="IPR051091">
    <property type="entry name" value="O-Glucosyltr/Glycosyltrsf_90"/>
</dbReference>
<keyword evidence="3" id="KW-1185">Reference proteome</keyword>
<dbReference type="PANTHER" id="PTHR12203:SF98">
    <property type="entry name" value="GLYCOSYLTRANSFERASE"/>
    <property type="match status" value="1"/>
</dbReference>
<proteinExistence type="predicted"/>
<feature type="non-terminal residue" evidence="2">
    <location>
        <position position="1"/>
    </location>
</feature>
<sequence length="112" mass="13162">AQIIERQGSEEVSEYMMKNLKMKYVYDYMLYVLQGYVKLMKLDVTVPENDTEVCSKTMACPITDGGRIRQCMDIRWLCLRASRRLVICHLRSFLRNKKVRERLRSGTMSIGT</sequence>
<dbReference type="Gramene" id="Al_scaffold_0005_3057">
    <property type="protein sequence ID" value="Al_scaffold_0005_3057"/>
    <property type="gene ID" value="Al_scaffold_0005_3057"/>
</dbReference>
<organism evidence="3">
    <name type="scientific">Arabidopsis lyrata subsp. lyrata</name>
    <name type="common">Lyre-leaved rock-cress</name>
    <dbReference type="NCBI Taxonomy" id="81972"/>
    <lineage>
        <taxon>Eukaryota</taxon>
        <taxon>Viridiplantae</taxon>
        <taxon>Streptophyta</taxon>
        <taxon>Embryophyta</taxon>
        <taxon>Tracheophyta</taxon>
        <taxon>Spermatophyta</taxon>
        <taxon>Magnoliopsida</taxon>
        <taxon>eudicotyledons</taxon>
        <taxon>Gunneridae</taxon>
        <taxon>Pentapetalae</taxon>
        <taxon>rosids</taxon>
        <taxon>malvids</taxon>
        <taxon>Brassicales</taxon>
        <taxon>Brassicaceae</taxon>
        <taxon>Camelineae</taxon>
        <taxon>Arabidopsis</taxon>
    </lineage>
</organism>
<protein>
    <submittedName>
        <fullName evidence="2">Predicted protein</fullName>
    </submittedName>
</protein>
<dbReference type="AlphaFoldDB" id="D7LS80"/>
<evidence type="ECO:0000313" key="3">
    <source>
        <dbReference type="Proteomes" id="UP000008694"/>
    </source>
</evidence>
<dbReference type="Proteomes" id="UP000008694">
    <property type="component" value="Unassembled WGS sequence"/>
</dbReference>
<evidence type="ECO:0000259" key="1">
    <source>
        <dbReference type="Pfam" id="PF05686"/>
    </source>
</evidence>
<dbReference type="HOGENOM" id="CLU_2152199_0_0_1"/>
<feature type="domain" description="Glycosyl transferase CAP10" evidence="1">
    <location>
        <begin position="10"/>
        <end position="97"/>
    </location>
</feature>
<dbReference type="eggNOG" id="KOG2458">
    <property type="taxonomic scope" value="Eukaryota"/>
</dbReference>
<dbReference type="EMBL" id="GL348717">
    <property type="protein sequence ID" value="EFH52862.1"/>
    <property type="molecule type" value="Genomic_DNA"/>
</dbReference>
<gene>
    <name evidence="2" type="ORF">ARALYDRAFT_667022</name>
</gene>
<name>D7LS80_ARALL</name>
<dbReference type="STRING" id="81972.D7LS80"/>
<accession>D7LS80</accession>
<reference evidence="3" key="1">
    <citation type="journal article" date="2011" name="Nat. Genet.">
        <title>The Arabidopsis lyrata genome sequence and the basis of rapid genome size change.</title>
        <authorList>
            <person name="Hu T.T."/>
            <person name="Pattyn P."/>
            <person name="Bakker E.G."/>
            <person name="Cao J."/>
            <person name="Cheng J.-F."/>
            <person name="Clark R.M."/>
            <person name="Fahlgren N."/>
            <person name="Fawcett J.A."/>
            <person name="Grimwood J."/>
            <person name="Gundlach H."/>
            <person name="Haberer G."/>
            <person name="Hollister J.D."/>
            <person name="Ossowski S."/>
            <person name="Ottilar R.P."/>
            <person name="Salamov A.A."/>
            <person name="Schneeberger K."/>
            <person name="Spannagl M."/>
            <person name="Wang X."/>
            <person name="Yang L."/>
            <person name="Nasrallah M.E."/>
            <person name="Bergelson J."/>
            <person name="Carrington J.C."/>
            <person name="Gaut B.S."/>
            <person name="Schmutz J."/>
            <person name="Mayer K.F.X."/>
            <person name="Van de Peer Y."/>
            <person name="Grigoriev I.V."/>
            <person name="Nordborg M."/>
            <person name="Weigel D."/>
            <person name="Guo Y.-L."/>
        </authorList>
    </citation>
    <scope>NUCLEOTIDE SEQUENCE [LARGE SCALE GENOMIC DNA]</scope>
    <source>
        <strain evidence="3">cv. MN47</strain>
    </source>
</reference>
<dbReference type="InterPro" id="IPR006598">
    <property type="entry name" value="CAP10"/>
</dbReference>
<evidence type="ECO:0000313" key="2">
    <source>
        <dbReference type="EMBL" id="EFH52862.1"/>
    </source>
</evidence>